<dbReference type="InterPro" id="IPR003959">
    <property type="entry name" value="ATPase_AAA_core"/>
</dbReference>
<gene>
    <name evidence="2" type="ORF">J122_1024</name>
</gene>
<dbReference type="SUPFAM" id="SSF52540">
    <property type="entry name" value="P-loop containing nucleoside triphosphate hydrolases"/>
    <property type="match status" value="1"/>
</dbReference>
<dbReference type="PATRIC" id="fig|1306954.6.peg.2900"/>
<evidence type="ECO:0000313" key="2">
    <source>
        <dbReference type="EMBL" id="KXO10900.1"/>
    </source>
</evidence>
<evidence type="ECO:0000259" key="1">
    <source>
        <dbReference type="Pfam" id="PF13304"/>
    </source>
</evidence>
<dbReference type="InterPro" id="IPR014555">
    <property type="entry name" value="RecF-like"/>
</dbReference>
<dbReference type="PANTHER" id="PTHR32182">
    <property type="entry name" value="DNA REPLICATION AND REPAIR PROTEIN RECF"/>
    <property type="match status" value="1"/>
</dbReference>
<comment type="caution">
    <text evidence="2">The sequence shown here is derived from an EMBL/GenBank/DDBJ whole genome shotgun (WGS) entry which is preliminary data.</text>
</comment>
<dbReference type="PANTHER" id="PTHR32182:SF25">
    <property type="entry name" value="SLR1056 PROTEIN"/>
    <property type="match status" value="1"/>
</dbReference>
<name>A0A137SEQ5_9GAMM</name>
<feature type="domain" description="ATPase AAA-type core" evidence="1">
    <location>
        <begin position="26"/>
        <end position="337"/>
    </location>
</feature>
<dbReference type="GO" id="GO:0005524">
    <property type="term" value="F:ATP binding"/>
    <property type="evidence" value="ECO:0007669"/>
    <property type="project" value="InterPro"/>
</dbReference>
<dbReference type="Pfam" id="PF13304">
    <property type="entry name" value="AAA_21"/>
    <property type="match status" value="1"/>
</dbReference>
<dbReference type="RefSeq" id="WP_061331453.1">
    <property type="nucleotide sequence ID" value="NZ_LOCO01000004.1"/>
</dbReference>
<evidence type="ECO:0000313" key="3">
    <source>
        <dbReference type="Proteomes" id="UP000070282"/>
    </source>
</evidence>
<organism evidence="2 3">
    <name type="scientific">Marinobacter excellens LAMA 842</name>
    <dbReference type="NCBI Taxonomy" id="1306954"/>
    <lineage>
        <taxon>Bacteria</taxon>
        <taxon>Pseudomonadati</taxon>
        <taxon>Pseudomonadota</taxon>
        <taxon>Gammaproteobacteria</taxon>
        <taxon>Pseudomonadales</taxon>
        <taxon>Marinobacteraceae</taxon>
        <taxon>Marinobacter</taxon>
    </lineage>
</organism>
<reference evidence="3" key="1">
    <citation type="submission" date="2015-12" db="EMBL/GenBank/DDBJ databases">
        <authorList>
            <person name="Lima A."/>
            <person name="Farahani Zayas N."/>
            <person name="Castro Da Silva M.A."/>
            <person name="Cabral A."/>
            <person name="Pessatti M.L."/>
        </authorList>
    </citation>
    <scope>NUCLEOTIDE SEQUENCE [LARGE SCALE GENOMIC DNA]</scope>
    <source>
        <strain evidence="3">LAMA 842</strain>
    </source>
</reference>
<dbReference type="AlphaFoldDB" id="A0A137SEQ5"/>
<accession>A0A137SEQ5</accession>
<dbReference type="Gene3D" id="3.40.50.300">
    <property type="entry name" value="P-loop containing nucleotide triphosphate hydrolases"/>
    <property type="match status" value="1"/>
</dbReference>
<dbReference type="InterPro" id="IPR027417">
    <property type="entry name" value="P-loop_NTPase"/>
</dbReference>
<dbReference type="Proteomes" id="UP000070282">
    <property type="component" value="Unassembled WGS sequence"/>
</dbReference>
<sequence length="390" mass="44412">MFLKALRLKGLLSFGSATETVPLGNLNILIGPNGSGKSNFIEAIDLLRSAPSDFRTVLSDGGGVRDWLWKGGHQNKYRTALLDAVLANPNGPQPLRYCLEFREEYQRFTIEDERVENENPVDGHENPYFFYHFNGGRPTLNVKGDNRELRQEDIEFNRSILAQRKDPDQYPEITYLGKALGKIGLYREWSFGRFTKPRIPQKADLPNEHLLPDASNLGLVLNRLRREPEAKQRLLEALGNLYEGIDDFDVQIEGGTVQVFFQEGRNMIPATRLSDGTLRYLCLLAILCHPQPQPLICLEEPELGLHPDILPVIADLLIETSERTQLIVTTHSDVLVDAMTNQPESILICERDIEQGTRINRLNREELQPWLENYRLGQLWTSGELGGTRW</sequence>
<dbReference type="EMBL" id="LOCO01000004">
    <property type="protein sequence ID" value="KXO10900.1"/>
    <property type="molecule type" value="Genomic_DNA"/>
</dbReference>
<dbReference type="PIRSF" id="PIRSF029347">
    <property type="entry name" value="RecF"/>
    <property type="match status" value="1"/>
</dbReference>
<proteinExistence type="predicted"/>
<protein>
    <recommendedName>
        <fullName evidence="1">ATPase AAA-type core domain-containing protein</fullName>
    </recommendedName>
</protein>
<dbReference type="GO" id="GO:0006302">
    <property type="term" value="P:double-strand break repair"/>
    <property type="evidence" value="ECO:0007669"/>
    <property type="project" value="TreeGrafter"/>
</dbReference>
<dbReference type="GO" id="GO:0016887">
    <property type="term" value="F:ATP hydrolysis activity"/>
    <property type="evidence" value="ECO:0007669"/>
    <property type="project" value="InterPro"/>
</dbReference>
<dbReference type="GO" id="GO:0000731">
    <property type="term" value="P:DNA synthesis involved in DNA repair"/>
    <property type="evidence" value="ECO:0007669"/>
    <property type="project" value="TreeGrafter"/>
</dbReference>
<keyword evidence="3" id="KW-1185">Reference proteome</keyword>